<proteinExistence type="predicted"/>
<keyword evidence="1" id="KW-1133">Transmembrane helix</keyword>
<dbReference type="EMBL" id="JAGQHS010000018">
    <property type="protein sequence ID" value="MCA9755252.1"/>
    <property type="molecule type" value="Genomic_DNA"/>
</dbReference>
<feature type="transmembrane region" description="Helical" evidence="1">
    <location>
        <begin position="59"/>
        <end position="86"/>
    </location>
</feature>
<organism evidence="2 3">
    <name type="scientific">Eiseniibacteriota bacterium</name>
    <dbReference type="NCBI Taxonomy" id="2212470"/>
    <lineage>
        <taxon>Bacteria</taxon>
        <taxon>Candidatus Eiseniibacteriota</taxon>
    </lineage>
</organism>
<feature type="transmembrane region" description="Helical" evidence="1">
    <location>
        <begin position="206"/>
        <end position="227"/>
    </location>
</feature>
<protein>
    <submittedName>
        <fullName evidence="2">DUF4386 domain-containing protein</fullName>
    </submittedName>
</protein>
<comment type="caution">
    <text evidence="2">The sequence shown here is derived from an EMBL/GenBank/DDBJ whole genome shotgun (WGS) entry which is preliminary data.</text>
</comment>
<keyword evidence="1" id="KW-0812">Transmembrane</keyword>
<dbReference type="InterPro" id="IPR025495">
    <property type="entry name" value="DUF4386"/>
</dbReference>
<evidence type="ECO:0000313" key="3">
    <source>
        <dbReference type="Proteomes" id="UP000739538"/>
    </source>
</evidence>
<evidence type="ECO:0000313" key="2">
    <source>
        <dbReference type="EMBL" id="MCA9755252.1"/>
    </source>
</evidence>
<feature type="transmembrane region" description="Helical" evidence="1">
    <location>
        <begin position="178"/>
        <end position="200"/>
    </location>
</feature>
<gene>
    <name evidence="2" type="ORF">KDA27_05575</name>
</gene>
<reference evidence="2" key="2">
    <citation type="journal article" date="2021" name="Microbiome">
        <title>Successional dynamics and alternative stable states in a saline activated sludge microbial community over 9 years.</title>
        <authorList>
            <person name="Wang Y."/>
            <person name="Ye J."/>
            <person name="Ju F."/>
            <person name="Liu L."/>
            <person name="Boyd J.A."/>
            <person name="Deng Y."/>
            <person name="Parks D.H."/>
            <person name="Jiang X."/>
            <person name="Yin X."/>
            <person name="Woodcroft B.J."/>
            <person name="Tyson G.W."/>
            <person name="Hugenholtz P."/>
            <person name="Polz M.F."/>
            <person name="Zhang T."/>
        </authorList>
    </citation>
    <scope>NUCLEOTIDE SEQUENCE</scope>
    <source>
        <strain evidence="2">HKST-UBA02</strain>
    </source>
</reference>
<keyword evidence="1" id="KW-0472">Membrane</keyword>
<dbReference type="AlphaFoldDB" id="A0A956N9V9"/>
<dbReference type="Proteomes" id="UP000739538">
    <property type="component" value="Unassembled WGS sequence"/>
</dbReference>
<evidence type="ECO:0000256" key="1">
    <source>
        <dbReference type="SAM" id="Phobius"/>
    </source>
</evidence>
<feature type="transmembrane region" description="Helical" evidence="1">
    <location>
        <begin position="148"/>
        <end position="166"/>
    </location>
</feature>
<dbReference type="Pfam" id="PF14329">
    <property type="entry name" value="DUF4386"/>
    <property type="match status" value="1"/>
</dbReference>
<sequence length="255" mass="26687">MYRSDTSPSVSLDTIARTAGVSYLLIIVGGLFAEFFVRQRLLVDGDAAATAANLVASPLLFRFGMAVDLVVFSCDVVVAVMLYLLLRSVSPSLALLATAFRLVEAAILGMNMLNHFAALVFSSGGGLESAFTEAQLQALTMMALDAHAVGYSIGLVFFGFGTVLLGRLFGRTRLVPRWVSGLLAAAGAVYVFGSFVHVLVPTLEKAIMPIYAIPLVSELAVALWLTVRGAGGKGSASGPGFGSSAPLLGDAEHLR</sequence>
<accession>A0A956N9V9</accession>
<reference evidence="2" key="1">
    <citation type="submission" date="2020-04" db="EMBL/GenBank/DDBJ databases">
        <authorList>
            <person name="Zhang T."/>
        </authorList>
    </citation>
    <scope>NUCLEOTIDE SEQUENCE</scope>
    <source>
        <strain evidence="2">HKST-UBA02</strain>
    </source>
</reference>
<name>A0A956N9V9_UNCEI</name>
<feature type="transmembrane region" description="Helical" evidence="1">
    <location>
        <begin position="21"/>
        <end position="39"/>
    </location>
</feature>